<dbReference type="EMBL" id="BOLY01000003">
    <property type="protein sequence ID" value="GIZ42439.1"/>
    <property type="molecule type" value="Genomic_DNA"/>
</dbReference>
<feature type="compositionally biased region" description="Low complexity" evidence="4">
    <location>
        <begin position="1"/>
        <end position="19"/>
    </location>
</feature>
<evidence type="ECO:0000256" key="3">
    <source>
        <dbReference type="RuleBase" id="RU364104"/>
    </source>
</evidence>
<dbReference type="AlphaFoldDB" id="A0A9P3CGG1"/>
<dbReference type="Pfam" id="PF08583">
    <property type="entry name" value="Cmc1"/>
    <property type="match status" value="1"/>
</dbReference>
<name>A0A9P3CGG1_9PEZI</name>
<comment type="similarity">
    <text evidence="1 3">Belongs to the CMC family.</text>
</comment>
<dbReference type="GeneID" id="68291285"/>
<evidence type="ECO:0000313" key="5">
    <source>
        <dbReference type="EMBL" id="GIZ42439.1"/>
    </source>
</evidence>
<feature type="compositionally biased region" description="Basic and acidic residues" evidence="4">
    <location>
        <begin position="131"/>
        <end position="145"/>
    </location>
</feature>
<keyword evidence="3" id="KW-0999">Mitochondrion inner membrane</keyword>
<evidence type="ECO:0000256" key="2">
    <source>
        <dbReference type="ARBA" id="ARBA00023157"/>
    </source>
</evidence>
<dbReference type="OrthoDB" id="6224010at2759"/>
<proteinExistence type="inferred from homology"/>
<evidence type="ECO:0000256" key="1">
    <source>
        <dbReference type="ARBA" id="ARBA00007347"/>
    </source>
</evidence>
<dbReference type="RefSeq" id="XP_044656926.1">
    <property type="nucleotide sequence ID" value="XM_044800991.1"/>
</dbReference>
<dbReference type="PANTHER" id="PTHR22977:SF5">
    <property type="entry name" value="COX ASSEMBLY MITOCHONDRIAL PROTEIN HOMOLOG"/>
    <property type="match status" value="1"/>
</dbReference>
<comment type="caution">
    <text evidence="5">The sequence shown here is derived from an EMBL/GenBank/DDBJ whole genome shotgun (WGS) entry which is preliminary data.</text>
</comment>
<protein>
    <recommendedName>
        <fullName evidence="3">COX assembly mitochondrial protein</fullName>
    </recommendedName>
</protein>
<feature type="region of interest" description="Disordered" evidence="4">
    <location>
        <begin position="131"/>
        <end position="154"/>
    </location>
</feature>
<comment type="function">
    <text evidence="3">Required for mitochondrial cytochrome c oxidase (COX) assembly and respiration.</text>
</comment>
<dbReference type="InterPro" id="IPR013892">
    <property type="entry name" value="Cyt_c_biogenesis_Cmc1-like"/>
</dbReference>
<dbReference type="PROSITE" id="PS51808">
    <property type="entry name" value="CHCH"/>
    <property type="match status" value="1"/>
</dbReference>
<dbReference type="Proteomes" id="UP000825890">
    <property type="component" value="Unassembled WGS sequence"/>
</dbReference>
<reference evidence="5 6" key="1">
    <citation type="submission" date="2021-01" db="EMBL/GenBank/DDBJ databases">
        <title>Cercospora kikuchii MAFF 305040 whole genome shotgun sequence.</title>
        <authorList>
            <person name="Kashiwa T."/>
            <person name="Suzuki T."/>
        </authorList>
    </citation>
    <scope>NUCLEOTIDE SEQUENCE [LARGE SCALE GENOMIC DNA]</scope>
    <source>
        <strain evidence="5 6">MAFF 305040</strain>
    </source>
</reference>
<gene>
    <name evidence="5" type="ORF">CKM354_000571000</name>
</gene>
<keyword evidence="6" id="KW-1185">Reference proteome</keyword>
<evidence type="ECO:0000313" key="6">
    <source>
        <dbReference type="Proteomes" id="UP000825890"/>
    </source>
</evidence>
<accession>A0A9P3CGG1</accession>
<dbReference type="GO" id="GO:0005743">
    <property type="term" value="C:mitochondrial inner membrane"/>
    <property type="evidence" value="ECO:0007669"/>
    <property type="project" value="UniProtKB-SubCell"/>
</dbReference>
<feature type="region of interest" description="Disordered" evidence="4">
    <location>
        <begin position="1"/>
        <end position="34"/>
    </location>
</feature>
<keyword evidence="3" id="KW-0496">Mitochondrion</keyword>
<comment type="subcellular location">
    <subcellularLocation>
        <location evidence="3">Mitochondrion inner membrane</location>
    </subcellularLocation>
</comment>
<evidence type="ECO:0000256" key="4">
    <source>
        <dbReference type="SAM" id="MobiDB-lite"/>
    </source>
</evidence>
<sequence>MAAVMSSNPPTSSSTSKPIIPNPSRSPLPLSASQESQVRELYHKRVRQKCADEVREFAACCTSRTFTATIMCRKEQKAMNNCMMLYATQAEQDAAREEWFATMDERRKEREVKEAKRKQDEKFWREWWDKDSKGVPSTEGRDNKGRHIQPNAKP</sequence>
<keyword evidence="3" id="KW-0143">Chaperone</keyword>
<organism evidence="5 6">
    <name type="scientific">Cercospora kikuchii</name>
    <dbReference type="NCBI Taxonomy" id="84275"/>
    <lineage>
        <taxon>Eukaryota</taxon>
        <taxon>Fungi</taxon>
        <taxon>Dikarya</taxon>
        <taxon>Ascomycota</taxon>
        <taxon>Pezizomycotina</taxon>
        <taxon>Dothideomycetes</taxon>
        <taxon>Dothideomycetidae</taxon>
        <taxon>Mycosphaerellales</taxon>
        <taxon>Mycosphaerellaceae</taxon>
        <taxon>Cercospora</taxon>
    </lineage>
</organism>
<keyword evidence="3" id="KW-0472">Membrane</keyword>
<keyword evidence="2" id="KW-1015">Disulfide bond</keyword>
<dbReference type="PANTHER" id="PTHR22977">
    <property type="entry name" value="COX ASSEMBLY MITOCHONDRIAL PROTEIN"/>
    <property type="match status" value="1"/>
</dbReference>